<evidence type="ECO:0000256" key="1">
    <source>
        <dbReference type="SAM" id="MobiDB-lite"/>
    </source>
</evidence>
<protein>
    <submittedName>
        <fullName evidence="2">Uncharacterized protein</fullName>
    </submittedName>
</protein>
<evidence type="ECO:0000313" key="2">
    <source>
        <dbReference type="EMBL" id="ELK01230.1"/>
    </source>
</evidence>
<reference evidence="3" key="1">
    <citation type="journal article" date="2013" name="Science">
        <title>Comparative analysis of bat genomes provides insight into the evolution of flight and immunity.</title>
        <authorList>
            <person name="Zhang G."/>
            <person name="Cowled C."/>
            <person name="Shi Z."/>
            <person name="Huang Z."/>
            <person name="Bishop-Lilly K.A."/>
            <person name="Fang X."/>
            <person name="Wynne J.W."/>
            <person name="Xiong Z."/>
            <person name="Baker M.L."/>
            <person name="Zhao W."/>
            <person name="Tachedjian M."/>
            <person name="Zhu Y."/>
            <person name="Zhou P."/>
            <person name="Jiang X."/>
            <person name="Ng J."/>
            <person name="Yang L."/>
            <person name="Wu L."/>
            <person name="Xiao J."/>
            <person name="Feng Y."/>
            <person name="Chen Y."/>
            <person name="Sun X."/>
            <person name="Zhang Y."/>
            <person name="Marsh G.A."/>
            <person name="Crameri G."/>
            <person name="Broder C.C."/>
            <person name="Frey K.G."/>
            <person name="Wang L.F."/>
            <person name="Wang J."/>
        </authorList>
    </citation>
    <scope>NUCLEOTIDE SEQUENCE [LARGE SCALE GENOMIC DNA]</scope>
</reference>
<dbReference type="InParanoid" id="L5JPE3"/>
<proteinExistence type="predicted"/>
<accession>L5JPE3</accession>
<dbReference type="AlphaFoldDB" id="L5JPE3"/>
<evidence type="ECO:0000313" key="3">
    <source>
        <dbReference type="Proteomes" id="UP000010552"/>
    </source>
</evidence>
<name>L5JPE3_PTEAL</name>
<feature type="region of interest" description="Disordered" evidence="1">
    <location>
        <begin position="1"/>
        <end position="34"/>
    </location>
</feature>
<organism evidence="2 3">
    <name type="scientific">Pteropus alecto</name>
    <name type="common">Black flying fox</name>
    <dbReference type="NCBI Taxonomy" id="9402"/>
    <lineage>
        <taxon>Eukaryota</taxon>
        <taxon>Metazoa</taxon>
        <taxon>Chordata</taxon>
        <taxon>Craniata</taxon>
        <taxon>Vertebrata</taxon>
        <taxon>Euteleostomi</taxon>
        <taxon>Mammalia</taxon>
        <taxon>Eutheria</taxon>
        <taxon>Laurasiatheria</taxon>
        <taxon>Chiroptera</taxon>
        <taxon>Yinpterochiroptera</taxon>
        <taxon>Pteropodoidea</taxon>
        <taxon>Pteropodidae</taxon>
        <taxon>Pteropodinae</taxon>
        <taxon>Pteropus</taxon>
    </lineage>
</organism>
<keyword evidence="3" id="KW-1185">Reference proteome</keyword>
<gene>
    <name evidence="2" type="ORF">PAL_GLEAN10020906</name>
</gene>
<sequence length="67" mass="7072">MSSLASNKLEGRNKTLKQKRMDNVVAKGEGTDSNVRAPGAVVWTKFLELGGGESGEDGVAPILGSRR</sequence>
<dbReference type="EMBL" id="KB031153">
    <property type="protein sequence ID" value="ELK01230.1"/>
    <property type="molecule type" value="Genomic_DNA"/>
</dbReference>
<dbReference type="Proteomes" id="UP000010552">
    <property type="component" value="Unassembled WGS sequence"/>
</dbReference>